<proteinExistence type="predicted"/>
<evidence type="ECO:0000313" key="1">
    <source>
        <dbReference type="EMBL" id="ERI75985.1"/>
    </source>
</evidence>
<dbReference type="AlphaFoldDB" id="A0ABC9TW44"/>
<organism evidence="1 2">
    <name type="scientific">[Clostridium] symbiosum ATCC 14940</name>
    <dbReference type="NCBI Taxonomy" id="411472"/>
    <lineage>
        <taxon>Bacteria</taxon>
        <taxon>Bacillati</taxon>
        <taxon>Bacillota</taxon>
        <taxon>Clostridia</taxon>
        <taxon>Lachnospirales</taxon>
        <taxon>Lachnospiraceae</taxon>
        <taxon>Otoolea</taxon>
    </lineage>
</organism>
<protein>
    <submittedName>
        <fullName evidence="1">Uncharacterized protein</fullName>
    </submittedName>
</protein>
<reference evidence="1 2" key="1">
    <citation type="submission" date="2013-07" db="EMBL/GenBank/DDBJ databases">
        <authorList>
            <person name="Weinstock G."/>
            <person name="Sodergren E."/>
            <person name="Wylie T."/>
            <person name="Fulton L."/>
            <person name="Fulton R."/>
            <person name="Fronick C."/>
            <person name="O'Laughlin M."/>
            <person name="Godfrey J."/>
            <person name="Miner T."/>
            <person name="Herter B."/>
            <person name="Appelbaum E."/>
            <person name="Cordes M."/>
            <person name="Lek S."/>
            <person name="Wollam A."/>
            <person name="Pepin K.H."/>
            <person name="Palsikar V.B."/>
            <person name="Mitreva M."/>
            <person name="Wilson R.K."/>
        </authorList>
    </citation>
    <scope>NUCLEOTIDE SEQUENCE [LARGE SCALE GENOMIC DNA]</scope>
    <source>
        <strain evidence="1 2">ATCC 14940</strain>
    </source>
</reference>
<dbReference type="EMBL" id="AWSU01000225">
    <property type="protein sequence ID" value="ERI75985.1"/>
    <property type="molecule type" value="Genomic_DNA"/>
</dbReference>
<accession>A0ABC9TW44</accession>
<evidence type="ECO:0000313" key="2">
    <source>
        <dbReference type="Proteomes" id="UP000016491"/>
    </source>
</evidence>
<dbReference type="Proteomes" id="UP000016491">
    <property type="component" value="Unassembled WGS sequence"/>
</dbReference>
<comment type="caution">
    <text evidence="1">The sequence shown here is derived from an EMBL/GenBank/DDBJ whole genome shotgun (WGS) entry which is preliminary data.</text>
</comment>
<sequence>MRKGLYSFVLALLGTVYEQYPQPGRGNHPRRAGVQIGDAMRYRIERTNGQHCHFANSRKLLAYLKHAPAGTVTDIRKVYKSGVTDSVIEIYFPYIRTTKPM</sequence>
<name>A0ABC9TW44_CLOSY</name>
<gene>
    <name evidence="1" type="ORF">CLOSYM_02916</name>
</gene>